<organism evidence="1 2">
    <name type="scientific">Datura stramonium</name>
    <name type="common">Jimsonweed</name>
    <name type="synonym">Common thornapple</name>
    <dbReference type="NCBI Taxonomy" id="4076"/>
    <lineage>
        <taxon>Eukaryota</taxon>
        <taxon>Viridiplantae</taxon>
        <taxon>Streptophyta</taxon>
        <taxon>Embryophyta</taxon>
        <taxon>Tracheophyta</taxon>
        <taxon>Spermatophyta</taxon>
        <taxon>Magnoliopsida</taxon>
        <taxon>eudicotyledons</taxon>
        <taxon>Gunneridae</taxon>
        <taxon>Pentapetalae</taxon>
        <taxon>asterids</taxon>
        <taxon>lamiids</taxon>
        <taxon>Solanales</taxon>
        <taxon>Solanaceae</taxon>
        <taxon>Solanoideae</taxon>
        <taxon>Datureae</taxon>
        <taxon>Datura</taxon>
    </lineage>
</organism>
<protein>
    <submittedName>
        <fullName evidence="1">Uncharacterized protein</fullName>
    </submittedName>
</protein>
<keyword evidence="2" id="KW-1185">Reference proteome</keyword>
<evidence type="ECO:0000313" key="1">
    <source>
        <dbReference type="EMBL" id="MCD7451596.1"/>
    </source>
</evidence>
<accession>A0ABS8RXV5</accession>
<reference evidence="1 2" key="1">
    <citation type="journal article" date="2021" name="BMC Genomics">
        <title>Datura genome reveals duplications of psychoactive alkaloid biosynthetic genes and high mutation rate following tissue culture.</title>
        <authorList>
            <person name="Rajewski A."/>
            <person name="Carter-House D."/>
            <person name="Stajich J."/>
            <person name="Litt A."/>
        </authorList>
    </citation>
    <scope>NUCLEOTIDE SEQUENCE [LARGE SCALE GENOMIC DNA]</scope>
    <source>
        <strain evidence="1">AR-01</strain>
    </source>
</reference>
<dbReference type="Proteomes" id="UP000823775">
    <property type="component" value="Unassembled WGS sequence"/>
</dbReference>
<dbReference type="EMBL" id="JACEIK010000175">
    <property type="protein sequence ID" value="MCD7451596.1"/>
    <property type="molecule type" value="Genomic_DNA"/>
</dbReference>
<gene>
    <name evidence="1" type="ORF">HAX54_012757</name>
</gene>
<comment type="caution">
    <text evidence="1">The sequence shown here is derived from an EMBL/GenBank/DDBJ whole genome shotgun (WGS) entry which is preliminary data.</text>
</comment>
<evidence type="ECO:0000313" key="2">
    <source>
        <dbReference type="Proteomes" id="UP000823775"/>
    </source>
</evidence>
<proteinExistence type="predicted"/>
<sequence length="154" mass="17434">MPSGQWGNIARTTPPVSDAREGHYFEDMQDGSCGLVLSHDSWSLDQLCSLLIILVMDDAADPLRRSSVRQMVSRVRSGRVPYFEWRMIDQDDRGPMGIEVSADPSRGPLMSWYLTLMEKHEIEQKHGNGEDTGDILDCCCLLFGRRIETNLNCK</sequence>
<name>A0ABS8RXV5_DATST</name>